<reference evidence="3" key="1">
    <citation type="journal article" date="2014" name="Proc. Natl. Acad. Sci. U.S.A.">
        <title>Extensive sampling of basidiomycete genomes demonstrates inadequacy of the white-rot/brown-rot paradigm for wood decay fungi.</title>
        <authorList>
            <person name="Riley R."/>
            <person name="Salamov A.A."/>
            <person name="Brown D.W."/>
            <person name="Nagy L.G."/>
            <person name="Floudas D."/>
            <person name="Held B.W."/>
            <person name="Levasseur A."/>
            <person name="Lombard V."/>
            <person name="Morin E."/>
            <person name="Otillar R."/>
            <person name="Lindquist E.A."/>
            <person name="Sun H."/>
            <person name="LaButti K.M."/>
            <person name="Schmutz J."/>
            <person name="Jabbour D."/>
            <person name="Luo H."/>
            <person name="Baker S.E."/>
            <person name="Pisabarro A.G."/>
            <person name="Walton J.D."/>
            <person name="Blanchette R.A."/>
            <person name="Henrissat B."/>
            <person name="Martin F."/>
            <person name="Cullen D."/>
            <person name="Hibbett D.S."/>
            <person name="Grigoriev I.V."/>
        </authorList>
    </citation>
    <scope>NUCLEOTIDE SEQUENCE [LARGE SCALE GENOMIC DNA]</scope>
    <source>
        <strain evidence="3">CBS 339.88</strain>
    </source>
</reference>
<keyword evidence="3" id="KW-1185">Reference proteome</keyword>
<feature type="chain" id="PRO_5001646618" evidence="1">
    <location>
        <begin position="21"/>
        <end position="62"/>
    </location>
</feature>
<evidence type="ECO:0000313" key="2">
    <source>
        <dbReference type="EMBL" id="KDR75678.1"/>
    </source>
</evidence>
<dbReference type="AlphaFoldDB" id="A0A067T9J6"/>
<keyword evidence="1" id="KW-0732">Signal</keyword>
<feature type="signal peptide" evidence="1">
    <location>
        <begin position="1"/>
        <end position="20"/>
    </location>
</feature>
<organism evidence="2 3">
    <name type="scientific">Galerina marginata (strain CBS 339.88)</name>
    <dbReference type="NCBI Taxonomy" id="685588"/>
    <lineage>
        <taxon>Eukaryota</taxon>
        <taxon>Fungi</taxon>
        <taxon>Dikarya</taxon>
        <taxon>Basidiomycota</taxon>
        <taxon>Agaricomycotina</taxon>
        <taxon>Agaricomycetes</taxon>
        <taxon>Agaricomycetidae</taxon>
        <taxon>Agaricales</taxon>
        <taxon>Agaricineae</taxon>
        <taxon>Strophariaceae</taxon>
        <taxon>Galerina</taxon>
    </lineage>
</organism>
<dbReference type="OrthoDB" id="3044727at2759"/>
<dbReference type="Proteomes" id="UP000027222">
    <property type="component" value="Unassembled WGS sequence"/>
</dbReference>
<dbReference type="EMBL" id="KL142380">
    <property type="protein sequence ID" value="KDR75678.1"/>
    <property type="molecule type" value="Genomic_DNA"/>
</dbReference>
<evidence type="ECO:0000313" key="3">
    <source>
        <dbReference type="Proteomes" id="UP000027222"/>
    </source>
</evidence>
<evidence type="ECO:0000256" key="1">
    <source>
        <dbReference type="SAM" id="SignalP"/>
    </source>
</evidence>
<sequence>MQFKLVAALLLTCMTAVVSAAPVPVEIPPLDVESRQNKAREINAEVAREAAPEPICGKYLCL</sequence>
<protein>
    <submittedName>
        <fullName evidence="2">Uncharacterized protein</fullName>
    </submittedName>
</protein>
<gene>
    <name evidence="2" type="ORF">GALMADRAFT_140299</name>
</gene>
<name>A0A067T9J6_GALM3</name>
<proteinExistence type="predicted"/>
<accession>A0A067T9J6</accession>
<dbReference type="HOGENOM" id="CLU_2941894_0_0_1"/>